<reference evidence="2 5" key="3">
    <citation type="submission" date="2018-07" db="EMBL/GenBank/DDBJ databases">
        <title>Leeuwenhoekiella genomics.</title>
        <authorList>
            <person name="Tahon G."/>
            <person name="Willems A."/>
        </authorList>
    </citation>
    <scope>NUCLEOTIDE SEQUENCE [LARGE SCALE GENOMIC DNA]</scope>
    <source>
        <strain evidence="2 5">LMG 24856</strain>
    </source>
</reference>
<accession>A0A1M5W539</accession>
<dbReference type="AlphaFoldDB" id="A0A1M5W539"/>
<evidence type="ECO:0008006" key="6">
    <source>
        <dbReference type="Google" id="ProtNLM"/>
    </source>
</evidence>
<evidence type="ECO:0000313" key="3">
    <source>
        <dbReference type="EMBL" id="SHH82642.1"/>
    </source>
</evidence>
<evidence type="ECO:0000313" key="5">
    <source>
        <dbReference type="Proteomes" id="UP000290037"/>
    </source>
</evidence>
<keyword evidence="5" id="KW-1185">Reference proteome</keyword>
<dbReference type="STRING" id="573501.SAMN04487999_1056"/>
<dbReference type="RefSeq" id="WP_072981066.1">
    <property type="nucleotide sequence ID" value="NZ_FQXT01000002.1"/>
</dbReference>
<sequence length="306" mass="34950">MRTIKLLSAYFLMLAVFTSCYTDVFIEDDLATPVAPLSSVLADYELWYVDIDQTQGNGSIPFMDKAFTFSFLNGTVMANNNLAGIGDQGSGFGIEVGYYDVFDYDLDISHDIDGFYSFEVSLLSNNAIELYNRYTNTSYVLIGYQRSNFDYDRLFYDNIHFFLQEYAVWEKVHTSLSGTSNAFDAENYLQFLPANSGLYFRSSQDPRGSSTTNLYWDYSGIYEVNNVVNNAYLKTLTLDYDYFANEYFELSILDDATIALYHPASGSEYRFRGRGYIQYKTPSEGKSRLKQSEIEQNIKAIKALAL</sequence>
<reference evidence="3" key="2">
    <citation type="submission" date="2016-11" db="EMBL/GenBank/DDBJ databases">
        <authorList>
            <person name="Jaros S."/>
            <person name="Januszkiewicz K."/>
            <person name="Wedrychowicz H."/>
        </authorList>
    </citation>
    <scope>NUCLEOTIDE SEQUENCE [LARGE SCALE GENOMIC DNA]</scope>
    <source>
        <strain evidence="3">DSM 19859</strain>
    </source>
</reference>
<evidence type="ECO:0000256" key="1">
    <source>
        <dbReference type="SAM" id="SignalP"/>
    </source>
</evidence>
<name>A0A1M5W539_9FLAO</name>
<organism evidence="3 4">
    <name type="scientific">Leeuwenhoekiella palythoae</name>
    <dbReference type="NCBI Taxonomy" id="573501"/>
    <lineage>
        <taxon>Bacteria</taxon>
        <taxon>Pseudomonadati</taxon>
        <taxon>Bacteroidota</taxon>
        <taxon>Flavobacteriia</taxon>
        <taxon>Flavobacteriales</taxon>
        <taxon>Flavobacteriaceae</taxon>
        <taxon>Leeuwenhoekiella</taxon>
    </lineage>
</organism>
<reference evidence="4" key="1">
    <citation type="submission" date="2016-11" db="EMBL/GenBank/DDBJ databases">
        <authorList>
            <person name="Varghese N."/>
            <person name="Submissions S."/>
        </authorList>
    </citation>
    <scope>NUCLEOTIDE SEQUENCE [LARGE SCALE GENOMIC DNA]</scope>
    <source>
        <strain evidence="4">DSM 19859</strain>
    </source>
</reference>
<proteinExistence type="predicted"/>
<feature type="chain" id="PRO_5013155486" description="Nicotinic acid mononucleotide adenyltransferase" evidence="1">
    <location>
        <begin position="22"/>
        <end position="306"/>
    </location>
</feature>
<dbReference type="PROSITE" id="PS51257">
    <property type="entry name" value="PROKAR_LIPOPROTEIN"/>
    <property type="match status" value="1"/>
</dbReference>
<dbReference type="EMBL" id="QOVN01000001">
    <property type="protein sequence ID" value="RXG31209.1"/>
    <property type="molecule type" value="Genomic_DNA"/>
</dbReference>
<dbReference type="OrthoDB" id="1150486at2"/>
<feature type="signal peptide" evidence="1">
    <location>
        <begin position="1"/>
        <end position="21"/>
    </location>
</feature>
<gene>
    <name evidence="2" type="ORF">DSM01_349</name>
    <name evidence="3" type="ORF">SAMN04487999_1056</name>
</gene>
<protein>
    <recommendedName>
        <fullName evidence="6">Nicotinic acid mononucleotide adenyltransferase</fullName>
    </recommendedName>
</protein>
<dbReference type="Proteomes" id="UP000184240">
    <property type="component" value="Unassembled WGS sequence"/>
</dbReference>
<keyword evidence="1" id="KW-0732">Signal</keyword>
<dbReference type="Proteomes" id="UP000290037">
    <property type="component" value="Unassembled WGS sequence"/>
</dbReference>
<evidence type="ECO:0000313" key="4">
    <source>
        <dbReference type="Proteomes" id="UP000184240"/>
    </source>
</evidence>
<evidence type="ECO:0000313" key="2">
    <source>
        <dbReference type="EMBL" id="RXG31209.1"/>
    </source>
</evidence>
<dbReference type="EMBL" id="FQXT01000002">
    <property type="protein sequence ID" value="SHH82642.1"/>
    <property type="molecule type" value="Genomic_DNA"/>
</dbReference>